<name>A0AB38D2R2_9MYCO</name>
<comment type="caution">
    <text evidence="2">The sequence shown here is derived from an EMBL/GenBank/DDBJ whole genome shotgun (WGS) entry which is preliminary data.</text>
</comment>
<protein>
    <recommendedName>
        <fullName evidence="4">ABC transporter permease</fullName>
    </recommendedName>
</protein>
<evidence type="ECO:0000256" key="1">
    <source>
        <dbReference type="SAM" id="Phobius"/>
    </source>
</evidence>
<keyword evidence="1" id="KW-1133">Transmembrane helix</keyword>
<reference evidence="2 3" key="1">
    <citation type="submission" date="2016-11" db="EMBL/GenBank/DDBJ databases">
        <authorList>
            <consortium name="Pathogen Informatics"/>
        </authorList>
    </citation>
    <scope>NUCLEOTIDE SEQUENCE [LARGE SCALE GENOMIC DNA]</scope>
    <source>
        <strain evidence="2 3">104</strain>
    </source>
</reference>
<dbReference type="EMBL" id="FSHM01000006">
    <property type="protein sequence ID" value="SIB50920.1"/>
    <property type="molecule type" value="Genomic_DNA"/>
</dbReference>
<evidence type="ECO:0000313" key="3">
    <source>
        <dbReference type="Proteomes" id="UP000185210"/>
    </source>
</evidence>
<accession>A0AB38D2R2</accession>
<evidence type="ECO:0000313" key="2">
    <source>
        <dbReference type="EMBL" id="SIB50920.1"/>
    </source>
</evidence>
<sequence>MRAYLHSWEGRVVLALTTVALAVAVAAFV</sequence>
<feature type="transmembrane region" description="Helical" evidence="1">
    <location>
        <begin position="12"/>
        <end position="28"/>
    </location>
</feature>
<proteinExistence type="predicted"/>
<dbReference type="Proteomes" id="UP000185210">
    <property type="component" value="Unassembled WGS sequence"/>
</dbReference>
<gene>
    <name evidence="2" type="ORF">SAMEA2070301_03907</name>
</gene>
<dbReference type="AlphaFoldDB" id="A0AB38D2R2"/>
<keyword evidence="1" id="KW-0472">Membrane</keyword>
<organism evidence="2 3">
    <name type="scientific">Mycobacteroides abscessus subsp. abscessus</name>
    <dbReference type="NCBI Taxonomy" id="1185650"/>
    <lineage>
        <taxon>Bacteria</taxon>
        <taxon>Bacillati</taxon>
        <taxon>Actinomycetota</taxon>
        <taxon>Actinomycetes</taxon>
        <taxon>Mycobacteriales</taxon>
        <taxon>Mycobacteriaceae</taxon>
        <taxon>Mycobacteroides</taxon>
        <taxon>Mycobacteroides abscessus</taxon>
    </lineage>
</organism>
<keyword evidence="1" id="KW-0812">Transmembrane</keyword>
<evidence type="ECO:0008006" key="4">
    <source>
        <dbReference type="Google" id="ProtNLM"/>
    </source>
</evidence>